<reference evidence="2" key="2">
    <citation type="journal article" date="2019" name="Mol. Phylogenet. Evol.">
        <title>Reassessment of the classification of bryopsidales (chlorophyta) based on chloroplast phylogenomic analyses.</title>
        <authorList>
            <person name="Cremen M.C."/>
            <person name="Leliaert F."/>
            <person name="West J."/>
            <person name="Lam D.W."/>
            <person name="Shimada S."/>
            <person name="Lopez-Bautista J.M."/>
            <person name="Verbruggen H."/>
        </authorList>
    </citation>
    <scope>NUCLEOTIDE SEQUENCE</scope>
</reference>
<keyword evidence="2" id="KW-0934">Plastid</keyword>
<sequence>MDIWDDTETIRQELNHYQKYLFSIPSTTIIKDCFVPRFYWNTKIEEARRKAKKMKMYLISLRELLEKNILVSYKGHGSPPSQNKGQGLVSPSETLENLI</sequence>
<feature type="region of interest" description="Disordered" evidence="1">
    <location>
        <begin position="75"/>
        <end position="99"/>
    </location>
</feature>
<feature type="compositionally biased region" description="Polar residues" evidence="1">
    <location>
        <begin position="79"/>
        <end position="99"/>
    </location>
</feature>
<reference evidence="2" key="1">
    <citation type="submission" date="2018-07" db="EMBL/GenBank/DDBJ databases">
        <authorList>
            <person name="Quirk P.G."/>
            <person name="Krulwich T.A."/>
        </authorList>
    </citation>
    <scope>NUCLEOTIDE SEQUENCE</scope>
</reference>
<protein>
    <submittedName>
        <fullName evidence="2">Uncharacterized protein</fullName>
    </submittedName>
</protein>
<dbReference type="EMBL" id="MH591106">
    <property type="protein sequence ID" value="AYC65156.1"/>
    <property type="molecule type" value="Genomic_DNA"/>
</dbReference>
<geneLocation type="chloroplast" evidence="2"/>
<dbReference type="AlphaFoldDB" id="A0A386B0C6"/>
<organism evidence="2">
    <name type="scientific">Caulerpa verticillata</name>
    <dbReference type="NCBI Taxonomy" id="177082"/>
    <lineage>
        <taxon>Eukaryota</taxon>
        <taxon>Viridiplantae</taxon>
        <taxon>Chlorophyta</taxon>
        <taxon>core chlorophytes</taxon>
        <taxon>Ulvophyceae</taxon>
        <taxon>TCBD clade</taxon>
        <taxon>Bryopsidales</taxon>
        <taxon>Halimedineae</taxon>
        <taxon>Caulerpaceae</taxon>
        <taxon>Caulerpa</taxon>
    </lineage>
</organism>
<dbReference type="RefSeq" id="YP_009519132.1">
    <property type="nucleotide sequence ID" value="NC_039523.1"/>
</dbReference>
<keyword evidence="2" id="KW-0150">Chloroplast</keyword>
<evidence type="ECO:0000313" key="2">
    <source>
        <dbReference type="EMBL" id="AYC65156.1"/>
    </source>
</evidence>
<proteinExistence type="predicted"/>
<name>A0A386B0C6_9CHLO</name>
<gene>
    <name evidence="2" type="primary">orf99</name>
</gene>
<evidence type="ECO:0000256" key="1">
    <source>
        <dbReference type="SAM" id="MobiDB-lite"/>
    </source>
</evidence>
<accession>A0A386B0C6</accession>
<dbReference type="GeneID" id="38279036"/>